<gene>
    <name evidence="1" type="ORF">pdam_00009183</name>
</gene>
<proteinExistence type="predicted"/>
<dbReference type="Proteomes" id="UP000275408">
    <property type="component" value="Unassembled WGS sequence"/>
</dbReference>
<accession>A0A3M6TTM6</accession>
<evidence type="ECO:0000313" key="1">
    <source>
        <dbReference type="EMBL" id="RMX44750.1"/>
    </source>
</evidence>
<comment type="caution">
    <text evidence="1">The sequence shown here is derived from an EMBL/GenBank/DDBJ whole genome shotgun (WGS) entry which is preliminary data.</text>
</comment>
<dbReference type="EMBL" id="RCHS01002956">
    <property type="protein sequence ID" value="RMX44750.1"/>
    <property type="molecule type" value="Genomic_DNA"/>
</dbReference>
<dbReference type="AlphaFoldDB" id="A0A3M6TTM6"/>
<protein>
    <submittedName>
        <fullName evidence="1">Uncharacterized protein</fullName>
    </submittedName>
</protein>
<feature type="non-terminal residue" evidence="1">
    <location>
        <position position="359"/>
    </location>
</feature>
<keyword evidence="2" id="KW-1185">Reference proteome</keyword>
<name>A0A3M6TTM6_POCDA</name>
<evidence type="ECO:0000313" key="2">
    <source>
        <dbReference type="Proteomes" id="UP000275408"/>
    </source>
</evidence>
<organism evidence="1 2">
    <name type="scientific">Pocillopora damicornis</name>
    <name type="common">Cauliflower coral</name>
    <name type="synonym">Millepora damicornis</name>
    <dbReference type="NCBI Taxonomy" id="46731"/>
    <lineage>
        <taxon>Eukaryota</taxon>
        <taxon>Metazoa</taxon>
        <taxon>Cnidaria</taxon>
        <taxon>Anthozoa</taxon>
        <taxon>Hexacorallia</taxon>
        <taxon>Scleractinia</taxon>
        <taxon>Astrocoeniina</taxon>
        <taxon>Pocilloporidae</taxon>
        <taxon>Pocillopora</taxon>
    </lineage>
</organism>
<sequence>MSLIALIYKKIKGIHTCDDLVQILEMGNQLYSTLSQFTGQVYLNCKLNYLLSMIDLSEENYQLNYKCIGVSIYYIDNGNYKIFDSHARDEYGRSHPSGTCVLLEVPSIQGLVQCFQTIHSLSDNYELRGVQISTYEVTRVNNLREEHNCSCKQCSAVGLYAMCHSVAKSCSYWNSRTLCCIADQGNKLYHNMGINRCLRMADLYTSLDICGVEISVQHKAQSYGMLSTSLNNTKNKLENLIFNNYSGNIGFLLWLASYCITCIFQQTVRVKYMFSLLTYEDTCEPAIQQIKISGIPPLVQAISNIVTKKLKADIVHYEMQFLSCTSNMDLHQIKHMEKHRQKCNYDNMEPAPKKKRLQQ</sequence>
<reference evidence="1 2" key="1">
    <citation type="journal article" date="2018" name="Sci. Rep.">
        <title>Comparative analysis of the Pocillopora damicornis genome highlights role of immune system in coral evolution.</title>
        <authorList>
            <person name="Cunning R."/>
            <person name="Bay R.A."/>
            <person name="Gillette P."/>
            <person name="Baker A.C."/>
            <person name="Traylor-Knowles N."/>
        </authorList>
    </citation>
    <scope>NUCLEOTIDE SEQUENCE [LARGE SCALE GENOMIC DNA]</scope>
    <source>
        <strain evidence="1">RSMAS</strain>
        <tissue evidence="1">Whole animal</tissue>
    </source>
</reference>